<dbReference type="STRING" id="158607.A0A2P5HIN7"/>
<reference evidence="9" key="1">
    <citation type="submission" date="2017-09" db="EMBL/GenBank/DDBJ databases">
        <title>Polyketide synthases of a Diaporthe helianthi virulent isolate.</title>
        <authorList>
            <person name="Baroncelli R."/>
        </authorList>
    </citation>
    <scope>NUCLEOTIDE SEQUENCE [LARGE SCALE GENOMIC DNA]</scope>
    <source>
        <strain evidence="9">7/96</strain>
    </source>
</reference>
<evidence type="ECO:0000256" key="4">
    <source>
        <dbReference type="ARBA" id="ARBA00023125"/>
    </source>
</evidence>
<dbReference type="InterPro" id="IPR007219">
    <property type="entry name" value="XnlR_reg_dom"/>
</dbReference>
<keyword evidence="3" id="KW-0805">Transcription regulation</keyword>
<organism evidence="9 10">
    <name type="scientific">Diaporthe helianthi</name>
    <dbReference type="NCBI Taxonomy" id="158607"/>
    <lineage>
        <taxon>Eukaryota</taxon>
        <taxon>Fungi</taxon>
        <taxon>Dikarya</taxon>
        <taxon>Ascomycota</taxon>
        <taxon>Pezizomycotina</taxon>
        <taxon>Sordariomycetes</taxon>
        <taxon>Sordariomycetidae</taxon>
        <taxon>Diaporthales</taxon>
        <taxon>Diaporthaceae</taxon>
        <taxon>Diaporthe</taxon>
    </lineage>
</organism>
<feature type="compositionally biased region" description="Low complexity" evidence="7">
    <location>
        <begin position="68"/>
        <end position="79"/>
    </location>
</feature>
<evidence type="ECO:0000256" key="2">
    <source>
        <dbReference type="ARBA" id="ARBA00022833"/>
    </source>
</evidence>
<sequence length="757" mass="82943">MNLDSDVGNTSPGSGSGSEKGRRQRPIMQRKEACVYDEEPQPGRPRPRSIQPGHLDSPAQPPQTSNGSAPAALPVSAAPTCPDSTASVVGEPASPATDSAQATPDNIDLMQSRIKQLEQQLYKATKKPAHTTNGPTPASDIETTSSKFAGTFHVHGSNTGSTLFGRAALMSRSISHKTRLLGQSHWMNGAIPITREFVALIEPQLREGKPKVLEIMDKCKTLGRIIKSQRAPTWPCPLSQDLPPKHLCDVLVDRYLETIELLYRIQHTPSFKRDYEAIWAKPETQPEAHFLVQLKLVLAIGTVTFDSNFSMRTQATRWVYEAQTYLAEPIFKSRLRISIVQTRILHLLAMELVDVAGDSIWISAGALIRGAITMGLHRDPRHLPEMTPMAAEMRRRLWNTILEVTLQASLSKGGPPLLSMTDFDAETPGNIEDEALTAGPGNVPEDNNDITTMSIPRALRMTYPARLKVAKFLNDHDPTGGTYEETIQLDTEVREAFKSLRRSIHPLRQRPSAKFAAQAAELVMERFLTSLHMPYYAASLHSPVYAYSRQVVLDLLLKIWCAAWPSSTIASTTGPTQTTYSTTPSTVGSLASGEELLARLMTCGSGFFRTCAVQVSFTIPMELHAQLHDDEGLDGLGPNARMRRDLAAVTEEIKAWSWRCMEAGETSVKGYLMASLLVAQTEALQRLGPAGAAAATADSAELARFLIREGQRAAERAVPLLGAMVEDTKQHGAAPIVDEFGPSPGLTEDWDFTATYH</sequence>
<evidence type="ECO:0000256" key="3">
    <source>
        <dbReference type="ARBA" id="ARBA00023015"/>
    </source>
</evidence>
<evidence type="ECO:0000313" key="9">
    <source>
        <dbReference type="EMBL" id="POS70117.1"/>
    </source>
</evidence>
<dbReference type="GO" id="GO:0005634">
    <property type="term" value="C:nucleus"/>
    <property type="evidence" value="ECO:0007669"/>
    <property type="project" value="TreeGrafter"/>
</dbReference>
<keyword evidence="10" id="KW-1185">Reference proteome</keyword>
<gene>
    <name evidence="9" type="ORF">DHEL01_v211488</name>
</gene>
<keyword evidence="4" id="KW-0238">DNA-binding</keyword>
<evidence type="ECO:0000256" key="5">
    <source>
        <dbReference type="ARBA" id="ARBA00023163"/>
    </source>
</evidence>
<dbReference type="OrthoDB" id="4337792at2759"/>
<dbReference type="GO" id="GO:0008270">
    <property type="term" value="F:zinc ion binding"/>
    <property type="evidence" value="ECO:0007669"/>
    <property type="project" value="InterPro"/>
</dbReference>
<feature type="region of interest" description="Disordered" evidence="7">
    <location>
        <begin position="1"/>
        <end position="104"/>
    </location>
</feature>
<protein>
    <recommendedName>
        <fullName evidence="8">Xylanolytic transcriptional activator regulatory domain-containing protein</fullName>
    </recommendedName>
</protein>
<name>A0A2P5HIN7_DIAHE</name>
<dbReference type="CDD" id="cd12148">
    <property type="entry name" value="fungal_TF_MHR"/>
    <property type="match status" value="1"/>
</dbReference>
<dbReference type="GO" id="GO:0001228">
    <property type="term" value="F:DNA-binding transcription activator activity, RNA polymerase II-specific"/>
    <property type="evidence" value="ECO:0007669"/>
    <property type="project" value="TreeGrafter"/>
</dbReference>
<dbReference type="EMBL" id="MAVT02001794">
    <property type="protein sequence ID" value="POS70117.1"/>
    <property type="molecule type" value="Genomic_DNA"/>
</dbReference>
<evidence type="ECO:0000256" key="7">
    <source>
        <dbReference type="SAM" id="MobiDB-lite"/>
    </source>
</evidence>
<comment type="caution">
    <text evidence="9">The sequence shown here is derived from an EMBL/GenBank/DDBJ whole genome shotgun (WGS) entry which is preliminary data.</text>
</comment>
<dbReference type="PANTHER" id="PTHR31944:SF131">
    <property type="entry name" value="HEME-RESPONSIVE ZINC FINGER TRANSCRIPTION FACTOR HAP1"/>
    <property type="match status" value="1"/>
</dbReference>
<dbReference type="GO" id="GO:0006351">
    <property type="term" value="P:DNA-templated transcription"/>
    <property type="evidence" value="ECO:0007669"/>
    <property type="project" value="InterPro"/>
</dbReference>
<dbReference type="Pfam" id="PF04082">
    <property type="entry name" value="Fungal_trans"/>
    <property type="match status" value="1"/>
</dbReference>
<proteinExistence type="predicted"/>
<keyword evidence="6" id="KW-0539">Nucleus</keyword>
<accession>A0A2P5HIN7</accession>
<dbReference type="GO" id="GO:0000978">
    <property type="term" value="F:RNA polymerase II cis-regulatory region sequence-specific DNA binding"/>
    <property type="evidence" value="ECO:0007669"/>
    <property type="project" value="TreeGrafter"/>
</dbReference>
<keyword evidence="2" id="KW-0862">Zinc</keyword>
<dbReference type="AlphaFoldDB" id="A0A2P5HIN7"/>
<dbReference type="InParanoid" id="A0A2P5HIN7"/>
<evidence type="ECO:0000259" key="8">
    <source>
        <dbReference type="SMART" id="SM00906"/>
    </source>
</evidence>
<dbReference type="InterPro" id="IPR051430">
    <property type="entry name" value="Fungal_TF_Env_Response"/>
</dbReference>
<keyword evidence="1" id="KW-0479">Metal-binding</keyword>
<dbReference type="SMART" id="SM00906">
    <property type="entry name" value="Fungal_trans"/>
    <property type="match status" value="1"/>
</dbReference>
<dbReference type="PANTHER" id="PTHR31944">
    <property type="entry name" value="HEME-RESPONSIVE ZINC FINGER TRANSCRIPTION FACTOR HAP1"/>
    <property type="match status" value="1"/>
</dbReference>
<evidence type="ECO:0000313" key="10">
    <source>
        <dbReference type="Proteomes" id="UP000094444"/>
    </source>
</evidence>
<dbReference type="Proteomes" id="UP000094444">
    <property type="component" value="Unassembled WGS sequence"/>
</dbReference>
<feature type="domain" description="Xylanolytic transcriptional activator regulatory" evidence="8">
    <location>
        <begin position="360"/>
        <end position="434"/>
    </location>
</feature>
<keyword evidence="5" id="KW-0804">Transcription</keyword>
<evidence type="ECO:0000256" key="1">
    <source>
        <dbReference type="ARBA" id="ARBA00022723"/>
    </source>
</evidence>
<evidence type="ECO:0000256" key="6">
    <source>
        <dbReference type="ARBA" id="ARBA00023242"/>
    </source>
</evidence>